<proteinExistence type="predicted"/>
<protein>
    <submittedName>
        <fullName evidence="2">Uncharacterized protein</fullName>
    </submittedName>
</protein>
<dbReference type="AlphaFoldDB" id="A0A9J7AVG3"/>
<keyword evidence="3" id="KW-1185">Reference proteome</keyword>
<dbReference type="EMBL" id="CP102480">
    <property type="protein sequence ID" value="UUX51110.1"/>
    <property type="molecule type" value="Genomic_DNA"/>
</dbReference>
<keyword evidence="1" id="KW-0732">Signal</keyword>
<sequence length="245" mass="26743">MTHCQRAARFAAAIALCWIIVGCSSATTSFKDGPSPGKAVVIVGGAFRIPNVPISKPIAPIHIVAGPLKVPSAILSAQINFRRFEVNNGKKLSNIGLSFEGNPELIMVGLGEPNSLFGPGRTLDQFGRTTYAIAEVNPGDWFLERQIVSSPNQTTIIHSLKQEDSRMREGIPIFSVEAGETIYVGDVFLVSSAFLKEHEPSKHQRLGNDQWFLGYSFDFVNSIPSIASRIDAASIKERKLVLYDK</sequence>
<gene>
    <name evidence="2" type="ORF">NUH88_05325</name>
</gene>
<feature type="signal peptide" evidence="1">
    <location>
        <begin position="1"/>
        <end position="26"/>
    </location>
</feature>
<feature type="chain" id="PRO_5039940096" evidence="1">
    <location>
        <begin position="27"/>
        <end position="245"/>
    </location>
</feature>
<dbReference type="RefSeq" id="WP_257770411.1">
    <property type="nucleotide sequence ID" value="NZ_CP102480.1"/>
</dbReference>
<dbReference type="Proteomes" id="UP001060336">
    <property type="component" value="Chromosome"/>
</dbReference>
<dbReference type="PROSITE" id="PS51257">
    <property type="entry name" value="PROKAR_LIPOPROTEIN"/>
    <property type="match status" value="1"/>
</dbReference>
<evidence type="ECO:0000256" key="1">
    <source>
        <dbReference type="SAM" id="SignalP"/>
    </source>
</evidence>
<organism evidence="2 3">
    <name type="scientific">Nisaea acidiphila</name>
    <dbReference type="NCBI Taxonomy" id="1862145"/>
    <lineage>
        <taxon>Bacteria</taxon>
        <taxon>Pseudomonadati</taxon>
        <taxon>Pseudomonadota</taxon>
        <taxon>Alphaproteobacteria</taxon>
        <taxon>Rhodospirillales</taxon>
        <taxon>Thalassobaculaceae</taxon>
        <taxon>Nisaea</taxon>
    </lineage>
</organism>
<evidence type="ECO:0000313" key="3">
    <source>
        <dbReference type="Proteomes" id="UP001060336"/>
    </source>
</evidence>
<accession>A0A9J7AVG3</accession>
<name>A0A9J7AVG3_9PROT</name>
<evidence type="ECO:0000313" key="2">
    <source>
        <dbReference type="EMBL" id="UUX51110.1"/>
    </source>
</evidence>
<reference evidence="2" key="1">
    <citation type="submission" date="2022-08" db="EMBL/GenBank/DDBJ databases">
        <title>Nisaea acidiphila sp. nov., isolated from a marine algal debris and emended description of the genus Nisaea Urios et al. 2008.</title>
        <authorList>
            <person name="Kwon K."/>
        </authorList>
    </citation>
    <scope>NUCLEOTIDE SEQUENCE</scope>
    <source>
        <strain evidence="2">MEBiC11861</strain>
    </source>
</reference>
<dbReference type="KEGG" id="naci:NUH88_05325"/>